<accession>A0AAD8GSD0</accession>
<gene>
    <name evidence="2" type="ORF">POM88_052086</name>
</gene>
<proteinExistence type="predicted"/>
<comment type="caution">
    <text evidence="2">The sequence shown here is derived from an EMBL/GenBank/DDBJ whole genome shotgun (WGS) entry which is preliminary data.</text>
</comment>
<sequence>MSGRGHGGFGGVPQTKNTQLPGCGRGDGGARKQPPGRDSQPQQSSLQFGTIEPNPLHPSVGDIAIENNLNVLREWKSVRKKVQQVNREAVGRDAEDKRWKPPEIGTFKLNVDAAYRVEDSTFSIGMLQRTPSLSLSLSLKCIKANPNPQFIKKVFL</sequence>
<keyword evidence="3" id="KW-1185">Reference proteome</keyword>
<reference evidence="2" key="2">
    <citation type="submission" date="2023-05" db="EMBL/GenBank/DDBJ databases">
        <authorList>
            <person name="Schelkunov M.I."/>
        </authorList>
    </citation>
    <scope>NUCLEOTIDE SEQUENCE</scope>
    <source>
        <strain evidence="2">Hsosn_3</strain>
        <tissue evidence="2">Leaf</tissue>
    </source>
</reference>
<feature type="region of interest" description="Disordered" evidence="1">
    <location>
        <begin position="1"/>
        <end position="60"/>
    </location>
</feature>
<reference evidence="2" key="1">
    <citation type="submission" date="2023-02" db="EMBL/GenBank/DDBJ databases">
        <title>Genome of toxic invasive species Heracleum sosnowskyi carries increased number of genes despite the absence of recent whole-genome duplications.</title>
        <authorList>
            <person name="Schelkunov M."/>
            <person name="Shtratnikova V."/>
            <person name="Makarenko M."/>
            <person name="Klepikova A."/>
            <person name="Omelchenko D."/>
            <person name="Novikova G."/>
            <person name="Obukhova E."/>
            <person name="Bogdanov V."/>
            <person name="Penin A."/>
            <person name="Logacheva M."/>
        </authorList>
    </citation>
    <scope>NUCLEOTIDE SEQUENCE</scope>
    <source>
        <strain evidence="2">Hsosn_3</strain>
        <tissue evidence="2">Leaf</tissue>
    </source>
</reference>
<feature type="compositionally biased region" description="Gly residues" evidence="1">
    <location>
        <begin position="1"/>
        <end position="11"/>
    </location>
</feature>
<evidence type="ECO:0000256" key="1">
    <source>
        <dbReference type="SAM" id="MobiDB-lite"/>
    </source>
</evidence>
<name>A0AAD8GSD0_9APIA</name>
<dbReference type="EMBL" id="JAUIZM010000012">
    <property type="protein sequence ID" value="KAK1353721.1"/>
    <property type="molecule type" value="Genomic_DNA"/>
</dbReference>
<evidence type="ECO:0000313" key="2">
    <source>
        <dbReference type="EMBL" id="KAK1353721.1"/>
    </source>
</evidence>
<feature type="compositionally biased region" description="Polar residues" evidence="1">
    <location>
        <begin position="39"/>
        <end position="48"/>
    </location>
</feature>
<protein>
    <submittedName>
        <fullName evidence="2">Uncharacterized protein</fullName>
    </submittedName>
</protein>
<organism evidence="2 3">
    <name type="scientific">Heracleum sosnowskyi</name>
    <dbReference type="NCBI Taxonomy" id="360622"/>
    <lineage>
        <taxon>Eukaryota</taxon>
        <taxon>Viridiplantae</taxon>
        <taxon>Streptophyta</taxon>
        <taxon>Embryophyta</taxon>
        <taxon>Tracheophyta</taxon>
        <taxon>Spermatophyta</taxon>
        <taxon>Magnoliopsida</taxon>
        <taxon>eudicotyledons</taxon>
        <taxon>Gunneridae</taxon>
        <taxon>Pentapetalae</taxon>
        <taxon>asterids</taxon>
        <taxon>campanulids</taxon>
        <taxon>Apiales</taxon>
        <taxon>Apiaceae</taxon>
        <taxon>Apioideae</taxon>
        <taxon>apioid superclade</taxon>
        <taxon>Tordylieae</taxon>
        <taxon>Tordyliinae</taxon>
        <taxon>Heracleum</taxon>
    </lineage>
</organism>
<evidence type="ECO:0000313" key="3">
    <source>
        <dbReference type="Proteomes" id="UP001237642"/>
    </source>
</evidence>
<dbReference type="Proteomes" id="UP001237642">
    <property type="component" value="Unassembled WGS sequence"/>
</dbReference>
<dbReference type="AlphaFoldDB" id="A0AAD8GSD0"/>